<reference evidence="1" key="1">
    <citation type="submission" date="2018-05" db="EMBL/GenBank/DDBJ databases">
        <authorList>
            <person name="Lanie J.A."/>
            <person name="Ng W.-L."/>
            <person name="Kazmierczak K.M."/>
            <person name="Andrzejewski T.M."/>
            <person name="Davidsen T.M."/>
            <person name="Wayne K.J."/>
            <person name="Tettelin H."/>
            <person name="Glass J.I."/>
            <person name="Rusch D."/>
            <person name="Podicherti R."/>
            <person name="Tsui H.-C.T."/>
            <person name="Winkler M.E."/>
        </authorList>
    </citation>
    <scope>NUCLEOTIDE SEQUENCE</scope>
</reference>
<sequence>MSLKKPLHTPYKNGKGGIRVGLQPISESEWLEIDDLFESEIFLKKNLLESHKKEVYQEIESSKTAQSEFLELLIQYLQKFHPQKYFFEDDYIQVNLKEHPLKLSRKSYSPLELASLLVQEDLVLMLKGGEDYFLGAASLCAPSNWSLAEKFKGSLMALHKEVPGYQEKIGQRVGVIFKKLPENRILERFNWSIYDSPKLFQPAKSKFQVTKGKALSYSNVGTSLYVRVERQTIRRLSLSQAIAFTIRVHISPLSAIQHDKDLLNDLFVAIKNLDSKMKEYKSLDGIEEILLEWLKEKKESAL</sequence>
<dbReference type="InterPro" id="IPR021848">
    <property type="entry name" value="HODM_asu-like"/>
</dbReference>
<evidence type="ECO:0000313" key="1">
    <source>
        <dbReference type="EMBL" id="SUZ99820.1"/>
    </source>
</evidence>
<accession>A0A381S6Y1</accession>
<proteinExistence type="predicted"/>
<dbReference type="Pfam" id="PF11927">
    <property type="entry name" value="HODM_asu-like"/>
    <property type="match status" value="1"/>
</dbReference>
<evidence type="ECO:0008006" key="2">
    <source>
        <dbReference type="Google" id="ProtNLM"/>
    </source>
</evidence>
<dbReference type="EMBL" id="UINC01002741">
    <property type="protein sequence ID" value="SUZ99820.1"/>
    <property type="molecule type" value="Genomic_DNA"/>
</dbReference>
<protein>
    <recommendedName>
        <fullName evidence="2">DUF3445 domain-containing protein</fullName>
    </recommendedName>
</protein>
<name>A0A381S6Y1_9ZZZZ</name>
<organism evidence="1">
    <name type="scientific">marine metagenome</name>
    <dbReference type="NCBI Taxonomy" id="408172"/>
    <lineage>
        <taxon>unclassified sequences</taxon>
        <taxon>metagenomes</taxon>
        <taxon>ecological metagenomes</taxon>
    </lineage>
</organism>
<gene>
    <name evidence="1" type="ORF">METZ01_LOCUS52674</name>
</gene>
<dbReference type="AlphaFoldDB" id="A0A381S6Y1"/>